<keyword evidence="3" id="KW-1185">Reference proteome</keyword>
<dbReference type="EMBL" id="ML736939">
    <property type="protein sequence ID" value="KAE8396975.1"/>
    <property type="molecule type" value="Genomic_DNA"/>
</dbReference>
<dbReference type="Gene3D" id="1.20.1280.50">
    <property type="match status" value="1"/>
</dbReference>
<feature type="domain" description="F-box" evidence="1">
    <location>
        <begin position="63"/>
        <end position="109"/>
    </location>
</feature>
<accession>A0A5N7CS59</accession>
<dbReference type="OrthoDB" id="2687876at2759"/>
<dbReference type="AlphaFoldDB" id="A0A5N7CS59"/>
<protein>
    <recommendedName>
        <fullName evidence="1">F-box domain-containing protein</fullName>
    </recommendedName>
</protein>
<dbReference type="GeneID" id="43668662"/>
<reference evidence="2 3" key="1">
    <citation type="submission" date="2019-04" db="EMBL/GenBank/DDBJ databases">
        <authorList>
            <consortium name="DOE Joint Genome Institute"/>
            <person name="Mondo S."/>
            <person name="Kjaerbolling I."/>
            <person name="Vesth T."/>
            <person name="Frisvad J.C."/>
            <person name="Nybo J.L."/>
            <person name="Theobald S."/>
            <person name="Kildgaard S."/>
            <person name="Isbrandt T."/>
            <person name="Kuo A."/>
            <person name="Sato A."/>
            <person name="Lyhne E.K."/>
            <person name="Kogle M.E."/>
            <person name="Wiebenga A."/>
            <person name="Kun R.S."/>
            <person name="Lubbers R.J."/>
            <person name="Makela M.R."/>
            <person name="Barry K."/>
            <person name="Chovatia M."/>
            <person name="Clum A."/>
            <person name="Daum C."/>
            <person name="Haridas S."/>
            <person name="He G."/>
            <person name="LaButti K."/>
            <person name="Lipzen A."/>
            <person name="Riley R."/>
            <person name="Salamov A."/>
            <person name="Simmons B.A."/>
            <person name="Magnuson J.K."/>
            <person name="Henrissat B."/>
            <person name="Mortensen U.H."/>
            <person name="Larsen T.O."/>
            <person name="Devries R.P."/>
            <person name="Grigoriev I.V."/>
            <person name="Machida M."/>
            <person name="Baker S.E."/>
            <person name="Andersen M.R."/>
            <person name="Cantor M.N."/>
            <person name="Hua S.X."/>
        </authorList>
    </citation>
    <scope>NUCLEOTIDE SEQUENCE [LARGE SCALE GENOMIC DNA]</scope>
    <source>
        <strain evidence="2 3">CBS 119388</strain>
    </source>
</reference>
<dbReference type="Pfam" id="PF00646">
    <property type="entry name" value="F-box"/>
    <property type="match status" value="1"/>
</dbReference>
<evidence type="ECO:0000313" key="3">
    <source>
        <dbReference type="Proteomes" id="UP000325579"/>
    </source>
</evidence>
<proteinExistence type="predicted"/>
<dbReference type="PROSITE" id="PS50181">
    <property type="entry name" value="FBOX"/>
    <property type="match status" value="1"/>
</dbReference>
<organism evidence="2 3">
    <name type="scientific">Aspergillus pseudonomiae</name>
    <dbReference type="NCBI Taxonomy" id="1506151"/>
    <lineage>
        <taxon>Eukaryota</taxon>
        <taxon>Fungi</taxon>
        <taxon>Dikarya</taxon>
        <taxon>Ascomycota</taxon>
        <taxon>Pezizomycotina</taxon>
        <taxon>Eurotiomycetes</taxon>
        <taxon>Eurotiomycetidae</taxon>
        <taxon>Eurotiales</taxon>
        <taxon>Aspergillaceae</taxon>
        <taxon>Aspergillus</taxon>
        <taxon>Aspergillus subgen. Circumdati</taxon>
    </lineage>
</organism>
<evidence type="ECO:0000313" key="2">
    <source>
        <dbReference type="EMBL" id="KAE8396975.1"/>
    </source>
</evidence>
<dbReference type="InterPro" id="IPR001810">
    <property type="entry name" value="F-box_dom"/>
</dbReference>
<dbReference type="InterPro" id="IPR036047">
    <property type="entry name" value="F-box-like_dom_sf"/>
</dbReference>
<dbReference type="SUPFAM" id="SSF81383">
    <property type="entry name" value="F-box domain"/>
    <property type="match status" value="1"/>
</dbReference>
<dbReference type="CDD" id="cd09917">
    <property type="entry name" value="F-box_SF"/>
    <property type="match status" value="1"/>
</dbReference>
<evidence type="ECO:0000259" key="1">
    <source>
        <dbReference type="PROSITE" id="PS50181"/>
    </source>
</evidence>
<sequence length="351" mass="39544">MIMDERSQTDRSRFEKANNDTIIRVASYHRRDFDLAVINTNPSDHEQVRSSIMGTTGCPSVNIGQLDCLPLEIILEICLLLDIRSLFRFRQVNRRAQHIISTVRGYRETIIYALEALCVILRMKIAPHFTLHDLFSVLCTRDCLLCGSFGGFVFLPTLMRCCFSCIRGNRLPPVMSVANAKRFANLSSTHLLKSIPVIKTIPGIYSLDEKPQKRAMRIVSKEHIAGIQRCQINEEAQQIHPKNSSLLCYMVSIALPYLDTTSGDIQSGVCCSGCQVALEEALRISRVEANASTLRDKVYSHDGFVEHFHKCRKAQSLLALSKSGTEIAKISESVRRGGYFNKRKVIMAFGR</sequence>
<dbReference type="RefSeq" id="XP_031934294.1">
    <property type="nucleotide sequence ID" value="XM_032083971.1"/>
</dbReference>
<dbReference type="Proteomes" id="UP000325579">
    <property type="component" value="Unassembled WGS sequence"/>
</dbReference>
<name>A0A5N7CS59_9EURO</name>
<gene>
    <name evidence="2" type="ORF">BDV37DRAFT_266964</name>
</gene>